<dbReference type="Gene3D" id="3.30.70.100">
    <property type="match status" value="1"/>
</dbReference>
<reference evidence="2 3" key="1">
    <citation type="submission" date="2018-09" db="EMBL/GenBank/DDBJ databases">
        <title>Mesorhizobium carmichaelinearum sp. nov. isolated from Carmichaelinea spp. root nodules in New Zealand.</title>
        <authorList>
            <person name="De Meyer S.E."/>
        </authorList>
    </citation>
    <scope>NUCLEOTIDE SEQUENCE [LARGE SCALE GENOMIC DNA]</scope>
    <source>
        <strain evidence="2 3">ICMP19557</strain>
    </source>
</reference>
<proteinExistence type="predicted"/>
<feature type="domain" description="DUF1330" evidence="1">
    <location>
        <begin position="3"/>
        <end position="95"/>
    </location>
</feature>
<dbReference type="Proteomes" id="UP000272706">
    <property type="component" value="Unassembled WGS sequence"/>
</dbReference>
<dbReference type="SUPFAM" id="SSF54909">
    <property type="entry name" value="Dimeric alpha+beta barrel"/>
    <property type="match status" value="1"/>
</dbReference>
<keyword evidence="3" id="KW-1185">Reference proteome</keyword>
<evidence type="ECO:0000313" key="3">
    <source>
        <dbReference type="Proteomes" id="UP000272706"/>
    </source>
</evidence>
<dbReference type="InterPro" id="IPR010753">
    <property type="entry name" value="DUF1330"/>
</dbReference>
<dbReference type="PANTHER" id="PTHR41521:SF4">
    <property type="entry name" value="BLR0684 PROTEIN"/>
    <property type="match status" value="1"/>
</dbReference>
<organism evidence="2 3">
    <name type="scientific">Mesorhizobium waimense</name>
    <dbReference type="NCBI Taxonomy" id="1300307"/>
    <lineage>
        <taxon>Bacteria</taxon>
        <taxon>Pseudomonadati</taxon>
        <taxon>Pseudomonadota</taxon>
        <taxon>Alphaproteobacteria</taxon>
        <taxon>Hyphomicrobiales</taxon>
        <taxon>Phyllobacteriaceae</taxon>
        <taxon>Mesorhizobium</taxon>
    </lineage>
</organism>
<evidence type="ECO:0000313" key="2">
    <source>
        <dbReference type="EMBL" id="RJT41444.1"/>
    </source>
</evidence>
<accession>A0A3A5L1Q9</accession>
<dbReference type="RefSeq" id="WP_120013367.1">
    <property type="nucleotide sequence ID" value="NZ_QZWZ01000003.1"/>
</dbReference>
<sequence>MAKGYWVGLVDVDDPEAYKAYVRENALAFNKYGARFLIRGGQANKVEGKPRARTVVIEFSNYQTALDCWNSPEYIAAIALRENVSTADIVVVEGYDGPQPTDM</sequence>
<dbReference type="OrthoDB" id="9806380at2"/>
<dbReference type="EMBL" id="QZWZ01000003">
    <property type="protein sequence ID" value="RJT41444.1"/>
    <property type="molecule type" value="Genomic_DNA"/>
</dbReference>
<comment type="caution">
    <text evidence="2">The sequence shown here is derived from an EMBL/GenBank/DDBJ whole genome shotgun (WGS) entry which is preliminary data.</text>
</comment>
<dbReference type="AlphaFoldDB" id="A0A3A5L1Q9"/>
<protein>
    <submittedName>
        <fullName evidence="2">DUF1330 domain-containing protein</fullName>
    </submittedName>
</protein>
<gene>
    <name evidence="2" type="ORF">D3227_06595</name>
</gene>
<dbReference type="PANTHER" id="PTHR41521">
    <property type="match status" value="1"/>
</dbReference>
<name>A0A3A5L1Q9_9HYPH</name>
<evidence type="ECO:0000259" key="1">
    <source>
        <dbReference type="Pfam" id="PF07045"/>
    </source>
</evidence>
<dbReference type="Pfam" id="PF07045">
    <property type="entry name" value="DUF1330"/>
    <property type="match status" value="1"/>
</dbReference>
<dbReference type="InterPro" id="IPR011008">
    <property type="entry name" value="Dimeric_a/b-barrel"/>
</dbReference>